<dbReference type="OrthoDB" id="86160at2"/>
<protein>
    <submittedName>
        <fullName evidence="5">2-dehydro-3-deoxyglucarate aldolase</fullName>
        <ecNumber evidence="5">4.1.2.20</ecNumber>
    </submittedName>
</protein>
<dbReference type="Proteomes" id="UP000001661">
    <property type="component" value="Chromosome"/>
</dbReference>
<dbReference type="RefSeq" id="WP_013277920.1">
    <property type="nucleotide sequence ID" value="NC_014378.1"/>
</dbReference>
<comment type="similarity">
    <text evidence="1">Belongs to the HpcH/HpaI aldolase family.</text>
</comment>
<dbReference type="Pfam" id="PF03328">
    <property type="entry name" value="HpcH_HpaI"/>
    <property type="match status" value="1"/>
</dbReference>
<dbReference type="HOGENOM" id="CLU_059964_4_1_9"/>
<dbReference type="GO" id="GO:0005737">
    <property type="term" value="C:cytoplasm"/>
    <property type="evidence" value="ECO:0007669"/>
    <property type="project" value="TreeGrafter"/>
</dbReference>
<gene>
    <name evidence="5" type="ordered locus">Acear_0944</name>
</gene>
<dbReference type="eggNOG" id="COG3836">
    <property type="taxonomic scope" value="Bacteria"/>
</dbReference>
<dbReference type="AlphaFoldDB" id="D9QPN3"/>
<sequence length="257" mass="28143">MIRKNEVKQKLKNGEPVVGTFVKMNDPASVEILGLAGFDFFVADNEHISRDKETMVNMIRAAEITDIAPIIRVRENSFIEVLQALDAGALGVQVPNVDTKEGIEEVIRSAKYAPEGQRGFSPGNRSAGYGTMDKQEFVKQANEDTLVVMHCETETSMNNLDEILLEDELDVVFIGPMDLSQSLGIIGQGDHPKLKESVDTIVDKVLDAGKDVGMVASNPAQAKELIDRGVNYVMISTDHGMLGSSAREFVAEMKEDE</sequence>
<dbReference type="Gene3D" id="3.20.20.60">
    <property type="entry name" value="Phosphoenolpyruvate-binding domains"/>
    <property type="match status" value="1"/>
</dbReference>
<evidence type="ECO:0000256" key="1">
    <source>
        <dbReference type="ARBA" id="ARBA00005568"/>
    </source>
</evidence>
<dbReference type="EMBL" id="CP002105">
    <property type="protein sequence ID" value="ADL12474.1"/>
    <property type="molecule type" value="Genomic_DNA"/>
</dbReference>
<keyword evidence="2" id="KW-0479">Metal-binding</keyword>
<dbReference type="InterPro" id="IPR050251">
    <property type="entry name" value="HpcH-HpaI_aldolase"/>
</dbReference>
<dbReference type="InterPro" id="IPR015813">
    <property type="entry name" value="Pyrv/PenolPyrv_kinase-like_dom"/>
</dbReference>
<dbReference type="InterPro" id="IPR005000">
    <property type="entry name" value="Aldolase/citrate-lyase_domain"/>
</dbReference>
<evidence type="ECO:0000259" key="4">
    <source>
        <dbReference type="Pfam" id="PF03328"/>
    </source>
</evidence>
<keyword evidence="6" id="KW-1185">Reference proteome</keyword>
<dbReference type="KEGG" id="aar:Acear_0944"/>
<organism evidence="5 6">
    <name type="scientific">Acetohalobium arabaticum (strain ATCC 49924 / DSM 5501 / Z-7288)</name>
    <dbReference type="NCBI Taxonomy" id="574087"/>
    <lineage>
        <taxon>Bacteria</taxon>
        <taxon>Bacillati</taxon>
        <taxon>Bacillota</taxon>
        <taxon>Clostridia</taxon>
        <taxon>Halanaerobiales</taxon>
        <taxon>Halobacteroidaceae</taxon>
        <taxon>Acetohalobium</taxon>
    </lineage>
</organism>
<dbReference type="InterPro" id="IPR040442">
    <property type="entry name" value="Pyrv_kinase-like_dom_sf"/>
</dbReference>
<evidence type="ECO:0000313" key="6">
    <source>
        <dbReference type="Proteomes" id="UP000001661"/>
    </source>
</evidence>
<dbReference type="PANTHER" id="PTHR30502:SF0">
    <property type="entry name" value="PHOSPHOENOLPYRUVATE CARBOXYLASE FAMILY PROTEIN"/>
    <property type="match status" value="1"/>
</dbReference>
<dbReference type="GO" id="GO:0046872">
    <property type="term" value="F:metal ion binding"/>
    <property type="evidence" value="ECO:0007669"/>
    <property type="project" value="UniProtKB-KW"/>
</dbReference>
<name>D9QPN3_ACEAZ</name>
<dbReference type="PANTHER" id="PTHR30502">
    <property type="entry name" value="2-KETO-3-DEOXY-L-RHAMNONATE ALDOLASE"/>
    <property type="match status" value="1"/>
</dbReference>
<reference evidence="5 6" key="1">
    <citation type="journal article" date="2010" name="Stand. Genomic Sci.">
        <title>Complete genome sequence of Acetohalobium arabaticum type strain (Z-7288).</title>
        <authorList>
            <person name="Sikorski J."/>
            <person name="Lapidus A."/>
            <person name="Chertkov O."/>
            <person name="Lucas S."/>
            <person name="Copeland A."/>
            <person name="Glavina Del Rio T."/>
            <person name="Nolan M."/>
            <person name="Tice H."/>
            <person name="Cheng J.F."/>
            <person name="Han C."/>
            <person name="Brambilla E."/>
            <person name="Pitluck S."/>
            <person name="Liolios K."/>
            <person name="Ivanova N."/>
            <person name="Mavromatis K."/>
            <person name="Mikhailova N."/>
            <person name="Pati A."/>
            <person name="Bruce D."/>
            <person name="Detter C."/>
            <person name="Tapia R."/>
            <person name="Goodwin L."/>
            <person name="Chen A."/>
            <person name="Palaniappan K."/>
            <person name="Land M."/>
            <person name="Hauser L."/>
            <person name="Chang Y.J."/>
            <person name="Jeffries C.D."/>
            <person name="Rohde M."/>
            <person name="Goker M."/>
            <person name="Spring S."/>
            <person name="Woyke T."/>
            <person name="Bristow J."/>
            <person name="Eisen J.A."/>
            <person name="Markowitz V."/>
            <person name="Hugenholtz P."/>
            <person name="Kyrpides N.C."/>
            <person name="Klenk H.P."/>
        </authorList>
    </citation>
    <scope>NUCLEOTIDE SEQUENCE [LARGE SCALE GENOMIC DNA]</scope>
    <source>
        <strain evidence="6">ATCC 49924 / DSM 5501 / Z-7288</strain>
    </source>
</reference>
<evidence type="ECO:0000256" key="2">
    <source>
        <dbReference type="ARBA" id="ARBA00022723"/>
    </source>
</evidence>
<dbReference type="STRING" id="574087.Acear_0944"/>
<accession>D9QPN3</accession>
<dbReference type="SUPFAM" id="SSF51621">
    <property type="entry name" value="Phosphoenolpyruvate/pyruvate domain"/>
    <property type="match status" value="1"/>
</dbReference>
<evidence type="ECO:0000313" key="5">
    <source>
        <dbReference type="EMBL" id="ADL12474.1"/>
    </source>
</evidence>
<keyword evidence="3 5" id="KW-0456">Lyase</keyword>
<dbReference type="EC" id="4.1.2.20" evidence="5"/>
<proteinExistence type="inferred from homology"/>
<evidence type="ECO:0000256" key="3">
    <source>
        <dbReference type="ARBA" id="ARBA00023239"/>
    </source>
</evidence>
<feature type="domain" description="HpcH/HpaI aldolase/citrate lyase" evidence="4">
    <location>
        <begin position="19"/>
        <end position="239"/>
    </location>
</feature>
<dbReference type="GO" id="GO:0008672">
    <property type="term" value="F:2-dehydro-3-deoxyglucarate aldolase activity"/>
    <property type="evidence" value="ECO:0007669"/>
    <property type="project" value="UniProtKB-EC"/>
</dbReference>